<dbReference type="Proteomes" id="UP001501047">
    <property type="component" value="Unassembled WGS sequence"/>
</dbReference>
<accession>A0ABN1KKN3</accession>
<proteinExistence type="predicted"/>
<comment type="caution">
    <text evidence="1">The sequence shown here is derived from an EMBL/GenBank/DDBJ whole genome shotgun (WGS) entry which is preliminary data.</text>
</comment>
<reference evidence="1 2" key="1">
    <citation type="journal article" date="2019" name="Int. J. Syst. Evol. Microbiol.">
        <title>The Global Catalogue of Microorganisms (GCM) 10K type strain sequencing project: providing services to taxonomists for standard genome sequencing and annotation.</title>
        <authorList>
            <consortium name="The Broad Institute Genomics Platform"/>
            <consortium name="The Broad Institute Genome Sequencing Center for Infectious Disease"/>
            <person name="Wu L."/>
            <person name="Ma J."/>
        </authorList>
    </citation>
    <scope>NUCLEOTIDE SEQUENCE [LARGE SCALE GENOMIC DNA]</scope>
    <source>
        <strain evidence="1 2">JCM 1417</strain>
    </source>
</reference>
<evidence type="ECO:0000313" key="1">
    <source>
        <dbReference type="EMBL" id="GAA0769667.1"/>
    </source>
</evidence>
<dbReference type="RefSeq" id="WP_343824463.1">
    <property type="nucleotide sequence ID" value="NZ_BAAACI010000001.1"/>
</dbReference>
<evidence type="ECO:0000313" key="2">
    <source>
        <dbReference type="Proteomes" id="UP001501047"/>
    </source>
</evidence>
<dbReference type="EMBL" id="BAAACI010000001">
    <property type="protein sequence ID" value="GAA0769667.1"/>
    <property type="molecule type" value="Genomic_DNA"/>
</dbReference>
<keyword evidence="2" id="KW-1185">Reference proteome</keyword>
<gene>
    <name evidence="1" type="ORF">GCM10008908_11530</name>
</gene>
<protein>
    <submittedName>
        <fullName evidence="1">Uncharacterized protein</fullName>
    </submittedName>
</protein>
<sequence>MRIFADSDESIVNLDKTKKSTKVDNFWTFNLIKDIEKDLLYHGYS</sequence>
<name>A0ABN1KKN3_CLOSU</name>
<organism evidence="1 2">
    <name type="scientific">Clostridium subterminale</name>
    <dbReference type="NCBI Taxonomy" id="1550"/>
    <lineage>
        <taxon>Bacteria</taxon>
        <taxon>Bacillati</taxon>
        <taxon>Bacillota</taxon>
        <taxon>Clostridia</taxon>
        <taxon>Eubacteriales</taxon>
        <taxon>Clostridiaceae</taxon>
        <taxon>Clostridium</taxon>
    </lineage>
</organism>